<dbReference type="AlphaFoldDB" id="A0A2A9DSF7"/>
<dbReference type="Gene3D" id="2.60.120.200">
    <property type="match status" value="1"/>
</dbReference>
<evidence type="ECO:0000259" key="3">
    <source>
        <dbReference type="Pfam" id="PF00149"/>
    </source>
</evidence>
<evidence type="ECO:0000313" key="4">
    <source>
        <dbReference type="EMBL" id="PFG28849.1"/>
    </source>
</evidence>
<dbReference type="RefSeq" id="WP_231913498.1">
    <property type="nucleotide sequence ID" value="NZ_LS483464.1"/>
</dbReference>
<dbReference type="GO" id="GO:0016787">
    <property type="term" value="F:hydrolase activity"/>
    <property type="evidence" value="ECO:0007669"/>
    <property type="project" value="InterPro"/>
</dbReference>
<dbReference type="InterPro" id="IPR029052">
    <property type="entry name" value="Metallo-depent_PP-like"/>
</dbReference>
<feature type="transmembrane region" description="Helical" evidence="1">
    <location>
        <begin position="661"/>
        <end position="682"/>
    </location>
</feature>
<dbReference type="PANTHER" id="PTHR43143">
    <property type="entry name" value="METALLOPHOSPHOESTERASE, CALCINEURIN SUPERFAMILY"/>
    <property type="match status" value="1"/>
</dbReference>
<feature type="signal peptide" evidence="2">
    <location>
        <begin position="1"/>
        <end position="23"/>
    </location>
</feature>
<keyword evidence="2" id="KW-0732">Signal</keyword>
<gene>
    <name evidence="4" type="ORF">ATK06_1975</name>
</gene>
<protein>
    <submittedName>
        <fullName evidence="4">Calcineurin-like phosphoesterase family protein</fullName>
    </submittedName>
</protein>
<name>A0A2A9DSF7_9CORY</name>
<dbReference type="Pfam" id="PF00149">
    <property type="entry name" value="Metallophos"/>
    <property type="match status" value="1"/>
</dbReference>
<dbReference type="SUPFAM" id="SSF56300">
    <property type="entry name" value="Metallo-dependent phosphatases"/>
    <property type="match status" value="1"/>
</dbReference>
<accession>A0A2A9DSF7</accession>
<comment type="caution">
    <text evidence="4">The sequence shown here is derived from an EMBL/GenBank/DDBJ whole genome shotgun (WGS) entry which is preliminary data.</text>
</comment>
<keyword evidence="5" id="KW-1185">Reference proteome</keyword>
<organism evidence="4 5">
    <name type="scientific">Corynebacterium renale</name>
    <dbReference type="NCBI Taxonomy" id="1724"/>
    <lineage>
        <taxon>Bacteria</taxon>
        <taxon>Bacillati</taxon>
        <taxon>Actinomycetota</taxon>
        <taxon>Actinomycetes</taxon>
        <taxon>Mycobacteriales</taxon>
        <taxon>Corynebacteriaceae</taxon>
        <taxon>Corynebacterium</taxon>
    </lineage>
</organism>
<dbReference type="EMBL" id="PDJF01000001">
    <property type="protein sequence ID" value="PFG28849.1"/>
    <property type="molecule type" value="Genomic_DNA"/>
</dbReference>
<feature type="chain" id="PRO_5012021279" evidence="2">
    <location>
        <begin position="24"/>
        <end position="698"/>
    </location>
</feature>
<keyword evidence="1" id="KW-0812">Transmembrane</keyword>
<evidence type="ECO:0000256" key="2">
    <source>
        <dbReference type="SAM" id="SignalP"/>
    </source>
</evidence>
<dbReference type="Gene3D" id="3.60.21.10">
    <property type="match status" value="1"/>
</dbReference>
<dbReference type="SUPFAM" id="SSF49899">
    <property type="entry name" value="Concanavalin A-like lectins/glucanases"/>
    <property type="match status" value="1"/>
</dbReference>
<sequence>MRKPIVACVATSLLFSLTPYAQAQELASRFTLGVMPDTQFYSRYGTEATGNLYVERYGSNPYNVQAQWLAQHNQDLNMPFAMHLGDVVDRASYADEWQVADSAMQILDNDDLNYSILPGNHDLLQGANPFGETFTVERAAQNSTFGERVTHNYNGYPIDSEYHIFEAEGQKYLVLALGWRAPQETLDWAQSVLDANPTLPVILTSHEITNIDGAGTVYLSDDYGKRLWDTFIKKNDQIFLTMAGHHHGAGYTETTNDAGNRVIHILQDYQMAYQGGNGLLGVLQFDLTNNVLEMSAFSPWVSQKEHGKLTQFDHLIPEGTGDSYRIDLNFDERFAGFNETWEPGTADDIDYAAKARDMVKDNYSPYVITEADRPQSMQDFPAVEGTAVHWRPGSTTANGKSLNDGDVVPVGAIIPDATGLSPMTRAGLSGAAVMEDVTYTTDVHPLSSDKGALVWSKPIDRFDVNFFETATGAPINEQNFPNGYTLEAFVKIDERFDGDEHGWADALIREKRVKDADPTNSDGDPAQMLGVSSLRELRWWSYGENFKGHSNWSHEVPKGQWLHVAVVNDPKKNMVEMFIDGAPILRDGSGPVGLADGGKWIMGTSATDGTPTDPWFGSIGEVRIVDHPISSNQWLTARAETQNPQPGNSSDQGSSATAGSAIASGILGMIIGGLLTALTLAAPPMKEIFDRIKSHLGF</sequence>
<dbReference type="PANTHER" id="PTHR43143:SF5">
    <property type="entry name" value="SECRETED PROTEIN"/>
    <property type="match status" value="1"/>
</dbReference>
<keyword evidence="1" id="KW-0472">Membrane</keyword>
<dbReference type="STRING" id="1724.GCA_001044175_00904"/>
<reference evidence="4 5" key="1">
    <citation type="submission" date="2017-10" db="EMBL/GenBank/DDBJ databases">
        <title>Sequencing the genomes of 1000 actinobacteria strains.</title>
        <authorList>
            <person name="Klenk H.-P."/>
        </authorList>
    </citation>
    <scope>NUCLEOTIDE SEQUENCE [LARGE SCALE GENOMIC DNA]</scope>
    <source>
        <strain evidence="4 5">DSM 20688</strain>
    </source>
</reference>
<dbReference type="InterPro" id="IPR004843">
    <property type="entry name" value="Calcineurin-like_PHP"/>
</dbReference>
<evidence type="ECO:0000313" key="5">
    <source>
        <dbReference type="Proteomes" id="UP000221653"/>
    </source>
</evidence>
<proteinExistence type="predicted"/>
<keyword evidence="1" id="KW-1133">Transmembrane helix</keyword>
<dbReference type="InterPro" id="IPR051918">
    <property type="entry name" value="STPP_CPPED1"/>
</dbReference>
<feature type="domain" description="Calcineurin-like phosphoesterase" evidence="3">
    <location>
        <begin position="66"/>
        <end position="247"/>
    </location>
</feature>
<dbReference type="Pfam" id="PF13385">
    <property type="entry name" value="Laminin_G_3"/>
    <property type="match status" value="1"/>
</dbReference>
<dbReference type="Proteomes" id="UP000221653">
    <property type="component" value="Unassembled WGS sequence"/>
</dbReference>
<dbReference type="InterPro" id="IPR013320">
    <property type="entry name" value="ConA-like_dom_sf"/>
</dbReference>
<evidence type="ECO:0000256" key="1">
    <source>
        <dbReference type="SAM" id="Phobius"/>
    </source>
</evidence>